<dbReference type="EMBL" id="JABEVQ010000002">
    <property type="protein sequence ID" value="NWN90861.1"/>
    <property type="molecule type" value="Genomic_DNA"/>
</dbReference>
<dbReference type="AlphaFoldDB" id="A0A851HY21"/>
<dbReference type="PROSITE" id="PS01215">
    <property type="entry name" value="MRP"/>
    <property type="match status" value="1"/>
</dbReference>
<dbReference type="PANTHER" id="PTHR42961">
    <property type="entry name" value="IRON-SULFUR PROTEIN NUBPL"/>
    <property type="match status" value="1"/>
</dbReference>
<evidence type="ECO:0000256" key="8">
    <source>
        <dbReference type="ARBA" id="ARBA00024036"/>
    </source>
</evidence>
<dbReference type="InterPro" id="IPR034904">
    <property type="entry name" value="FSCA_dom_sf"/>
</dbReference>
<dbReference type="GO" id="GO:0051539">
    <property type="term" value="F:4 iron, 4 sulfur cluster binding"/>
    <property type="evidence" value="ECO:0007669"/>
    <property type="project" value="TreeGrafter"/>
</dbReference>
<dbReference type="GO" id="GO:0140663">
    <property type="term" value="F:ATP-dependent FeS chaperone activity"/>
    <property type="evidence" value="ECO:0007669"/>
    <property type="project" value="InterPro"/>
</dbReference>
<comment type="similarity">
    <text evidence="1">In the N-terminal section; belongs to the MIP18 family.</text>
</comment>
<evidence type="ECO:0000256" key="4">
    <source>
        <dbReference type="ARBA" id="ARBA00022741"/>
    </source>
</evidence>
<dbReference type="InterPro" id="IPR044304">
    <property type="entry name" value="NUBPL-like"/>
</dbReference>
<keyword evidence="6 9" id="KW-0408">Iron</keyword>
<dbReference type="Pfam" id="PF10609">
    <property type="entry name" value="ParA"/>
    <property type="match status" value="1"/>
</dbReference>
<comment type="subunit">
    <text evidence="9">Homodimer.</text>
</comment>
<dbReference type="InterPro" id="IPR019591">
    <property type="entry name" value="Mrp/NBP35_ATP-bd"/>
</dbReference>
<organism evidence="11 12">
    <name type="scientific">Marinobacter adhaerens</name>
    <dbReference type="NCBI Taxonomy" id="1033846"/>
    <lineage>
        <taxon>Bacteria</taxon>
        <taxon>Pseudomonadati</taxon>
        <taxon>Pseudomonadota</taxon>
        <taxon>Gammaproteobacteria</taxon>
        <taxon>Pseudomonadales</taxon>
        <taxon>Marinobacteraceae</taxon>
        <taxon>Marinobacter</taxon>
    </lineage>
</organism>
<accession>A0A851HY21</accession>
<keyword evidence="4 9" id="KW-0547">Nucleotide-binding</keyword>
<evidence type="ECO:0000256" key="6">
    <source>
        <dbReference type="ARBA" id="ARBA00023004"/>
    </source>
</evidence>
<feature type="binding site" evidence="9">
    <location>
        <begin position="108"/>
        <end position="115"/>
    </location>
    <ligand>
        <name>ATP</name>
        <dbReference type="ChEBI" id="CHEBI:30616"/>
    </ligand>
</feature>
<evidence type="ECO:0000256" key="9">
    <source>
        <dbReference type="HAMAP-Rule" id="MF_02040"/>
    </source>
</evidence>
<keyword evidence="12" id="KW-1185">Reference proteome</keyword>
<dbReference type="GO" id="GO:0005524">
    <property type="term" value="F:ATP binding"/>
    <property type="evidence" value="ECO:0007669"/>
    <property type="project" value="UniProtKB-UniRule"/>
</dbReference>
<dbReference type="InterPro" id="IPR033756">
    <property type="entry name" value="YlxH/NBP35"/>
</dbReference>
<dbReference type="FunFam" id="3.40.50.300:FF:000418">
    <property type="entry name" value="Iron-sulfur cluster carrier protein"/>
    <property type="match status" value="1"/>
</dbReference>
<evidence type="ECO:0000313" key="11">
    <source>
        <dbReference type="EMBL" id="NWN90861.1"/>
    </source>
</evidence>
<keyword evidence="5 9" id="KW-0067">ATP-binding</keyword>
<dbReference type="HAMAP" id="MF_02040">
    <property type="entry name" value="Mrp_NBP35"/>
    <property type="match status" value="1"/>
</dbReference>
<comment type="caution">
    <text evidence="11">The sequence shown here is derived from an EMBL/GenBank/DDBJ whole genome shotgun (WGS) entry which is preliminary data.</text>
</comment>
<gene>
    <name evidence="11" type="primary">apbC</name>
    <name evidence="11" type="ORF">HLV39_05045</name>
</gene>
<comment type="function">
    <text evidence="9">Binds and transfers iron-sulfur (Fe-S) clusters to target apoproteins. Can hydrolyze ATP.</text>
</comment>
<dbReference type="InterPro" id="IPR000808">
    <property type="entry name" value="Mrp-like_CS"/>
</dbReference>
<dbReference type="SUPFAM" id="SSF52540">
    <property type="entry name" value="P-loop containing nucleoside triphosphate hydrolases"/>
    <property type="match status" value="1"/>
</dbReference>
<evidence type="ECO:0000256" key="5">
    <source>
        <dbReference type="ARBA" id="ARBA00022840"/>
    </source>
</evidence>
<evidence type="ECO:0000313" key="12">
    <source>
        <dbReference type="Proteomes" id="UP000536442"/>
    </source>
</evidence>
<dbReference type="NCBIfam" id="NF008669">
    <property type="entry name" value="PRK11670.1"/>
    <property type="match status" value="1"/>
</dbReference>
<dbReference type="Gene3D" id="3.30.300.130">
    <property type="entry name" value="Fe-S cluster assembly (FSCA)"/>
    <property type="match status" value="1"/>
</dbReference>
<dbReference type="SUPFAM" id="SSF117916">
    <property type="entry name" value="Fe-S cluster assembly (FSCA) domain-like"/>
    <property type="match status" value="1"/>
</dbReference>
<dbReference type="InterPro" id="IPR002744">
    <property type="entry name" value="MIP18-like"/>
</dbReference>
<proteinExistence type="inferred from homology"/>
<dbReference type="InterPro" id="IPR027417">
    <property type="entry name" value="P-loop_NTPase"/>
</dbReference>
<evidence type="ECO:0000256" key="2">
    <source>
        <dbReference type="ARBA" id="ARBA00008205"/>
    </source>
</evidence>
<comment type="similarity">
    <text evidence="8 9">Belongs to the Mrp/NBP35 ATP-binding proteins family.</text>
</comment>
<evidence type="ECO:0000256" key="3">
    <source>
        <dbReference type="ARBA" id="ARBA00022723"/>
    </source>
</evidence>
<sequence>MTQISEQALQAAVREYRDPYLEKDLYDLRAVKSLEVDEAGKVTLMVELPYPSKGIAGALKQLVTNALENVDGVVSADVHVGQKVHSYKVQKDLPSVPGVKNIIAVASGKGGVGKSTTAVNLALALQAEGARVGMLDADIYGPSIGMMLGVPDGKRPGVREEKYFVPMEAHGLQTMSMAYVTTDKTPMVWRGPMVSGAVMQLLQQTLWDELDYMIVDMPPGTGDIQLTLAQKVPVTGAVIVTTPQDIALLDGKRGIEMFRKVDIPVLGVVENMSVHICSNCGHEEHLFGEGGGERISDEYDTTLLGQLPLHMTIREQTDGGEPTVIAEPDSEVARRYCDIARRVGAELSTRERNLSGAISSMSVTSH</sequence>
<keyword evidence="7 9" id="KW-0411">Iron-sulfur</keyword>
<dbReference type="GO" id="GO:0016887">
    <property type="term" value="F:ATP hydrolysis activity"/>
    <property type="evidence" value="ECO:0007669"/>
    <property type="project" value="UniProtKB-UniRule"/>
</dbReference>
<evidence type="ECO:0000256" key="1">
    <source>
        <dbReference type="ARBA" id="ARBA00007352"/>
    </source>
</evidence>
<dbReference type="GO" id="GO:0046872">
    <property type="term" value="F:metal ion binding"/>
    <property type="evidence" value="ECO:0007669"/>
    <property type="project" value="UniProtKB-KW"/>
</dbReference>
<dbReference type="CDD" id="cd02037">
    <property type="entry name" value="Mrp_NBP35"/>
    <property type="match status" value="1"/>
</dbReference>
<dbReference type="PANTHER" id="PTHR42961:SF2">
    <property type="entry name" value="IRON-SULFUR PROTEIN NUBPL"/>
    <property type="match status" value="1"/>
</dbReference>
<evidence type="ECO:0000259" key="10">
    <source>
        <dbReference type="Pfam" id="PF01883"/>
    </source>
</evidence>
<feature type="domain" description="MIP18 family-like" evidence="10">
    <location>
        <begin position="6"/>
        <end position="78"/>
    </location>
</feature>
<dbReference type="GO" id="GO:0005829">
    <property type="term" value="C:cytosol"/>
    <property type="evidence" value="ECO:0007669"/>
    <property type="project" value="TreeGrafter"/>
</dbReference>
<protein>
    <recommendedName>
        <fullName evidence="9">Iron-sulfur cluster carrier protein</fullName>
    </recommendedName>
</protein>
<keyword evidence="9" id="KW-0378">Hydrolase</keyword>
<evidence type="ECO:0000256" key="7">
    <source>
        <dbReference type="ARBA" id="ARBA00023014"/>
    </source>
</evidence>
<reference evidence="11 12" key="1">
    <citation type="submission" date="2020-03" db="EMBL/GenBank/DDBJ databases">
        <title>Metagenomic, metatranscriptomic, and metabolomic analyses revealed the key microbes and metabolic features during the fermentation of ganjang, Korean traditional soy sauce.</title>
        <authorList>
            <person name="Chun B.H."/>
            <person name="Jeon C.O."/>
        </authorList>
    </citation>
    <scope>NUCLEOTIDE SEQUENCE [LARGE SCALE GENOMIC DNA]</scope>
    <source>
        <strain evidence="11 12">KG14</strain>
    </source>
</reference>
<dbReference type="Pfam" id="PF01883">
    <property type="entry name" value="FeS_assembly_P"/>
    <property type="match status" value="1"/>
</dbReference>
<keyword evidence="3 9" id="KW-0479">Metal-binding</keyword>
<dbReference type="Gene3D" id="3.40.50.300">
    <property type="entry name" value="P-loop containing nucleotide triphosphate hydrolases"/>
    <property type="match status" value="1"/>
</dbReference>
<dbReference type="GO" id="GO:0016226">
    <property type="term" value="P:iron-sulfur cluster assembly"/>
    <property type="evidence" value="ECO:0007669"/>
    <property type="project" value="InterPro"/>
</dbReference>
<name>A0A851HY21_9GAMM</name>
<dbReference type="Proteomes" id="UP000536442">
    <property type="component" value="Unassembled WGS sequence"/>
</dbReference>
<comment type="similarity">
    <text evidence="2">In the C-terminal section; belongs to the Mrp/NBP35 ATP-binding proteins family.</text>
</comment>